<dbReference type="AlphaFoldDB" id="A0A382VN54"/>
<feature type="non-terminal residue" evidence="1">
    <location>
        <position position="186"/>
    </location>
</feature>
<organism evidence="1">
    <name type="scientific">marine metagenome</name>
    <dbReference type="NCBI Taxonomy" id="408172"/>
    <lineage>
        <taxon>unclassified sequences</taxon>
        <taxon>metagenomes</taxon>
        <taxon>ecological metagenomes</taxon>
    </lineage>
</organism>
<reference evidence="1" key="1">
    <citation type="submission" date="2018-05" db="EMBL/GenBank/DDBJ databases">
        <authorList>
            <person name="Lanie J.A."/>
            <person name="Ng W.-L."/>
            <person name="Kazmierczak K.M."/>
            <person name="Andrzejewski T.M."/>
            <person name="Davidsen T.M."/>
            <person name="Wayne K.J."/>
            <person name="Tettelin H."/>
            <person name="Glass J.I."/>
            <person name="Rusch D."/>
            <person name="Podicherti R."/>
            <person name="Tsui H.-C.T."/>
            <person name="Winkler M.E."/>
        </authorList>
    </citation>
    <scope>NUCLEOTIDE SEQUENCE</scope>
</reference>
<dbReference type="SUPFAM" id="SSF50969">
    <property type="entry name" value="YVTN repeat-like/Quinoprotein amine dehydrogenase"/>
    <property type="match status" value="1"/>
</dbReference>
<dbReference type="InterPro" id="IPR011044">
    <property type="entry name" value="Quino_amine_DH_bsu"/>
</dbReference>
<sequence>VKNVSGRTGSIERRKVGDGGLVELTIENGKIKNSTILGKFKEPRGIALTGGVFAFSSENRVYVLNNGTIDILDYEWFSYIHTLDFSPFDCTRLLVSSSGFDALFEFDLVTKKKSFEWFAWENGFDKGVDPETGKDIYLTRDPIVAKEYLKDNIPFIQIKDPLNEVLPTAKRAAFINSVVYDNSNEG</sequence>
<name>A0A382VN54_9ZZZZ</name>
<feature type="non-terminal residue" evidence="1">
    <location>
        <position position="1"/>
    </location>
</feature>
<dbReference type="EMBL" id="UINC01153217">
    <property type="protein sequence ID" value="SVD47810.1"/>
    <property type="molecule type" value="Genomic_DNA"/>
</dbReference>
<proteinExistence type="predicted"/>
<accession>A0A382VN54</accession>
<protein>
    <submittedName>
        <fullName evidence="1">Uncharacterized protein</fullName>
    </submittedName>
</protein>
<gene>
    <name evidence="1" type="ORF">METZ01_LOCUS400664</name>
</gene>
<evidence type="ECO:0000313" key="1">
    <source>
        <dbReference type="EMBL" id="SVD47810.1"/>
    </source>
</evidence>